<keyword evidence="4 10" id="KW-1133">Transmembrane helix</keyword>
<protein>
    <recommendedName>
        <fullName evidence="10">Fluoride-specific ion channel FluC</fullName>
    </recommendedName>
</protein>
<evidence type="ECO:0000256" key="8">
    <source>
        <dbReference type="ARBA" id="ARBA00035585"/>
    </source>
</evidence>
<comment type="subcellular location">
    <subcellularLocation>
        <location evidence="1 10">Cell membrane</location>
        <topology evidence="1 10">Multi-pass membrane protein</topology>
    </subcellularLocation>
</comment>
<evidence type="ECO:0000256" key="3">
    <source>
        <dbReference type="ARBA" id="ARBA00022692"/>
    </source>
</evidence>
<feature type="transmembrane region" description="Helical" evidence="10">
    <location>
        <begin position="5"/>
        <end position="27"/>
    </location>
</feature>
<dbReference type="PANTHER" id="PTHR28259">
    <property type="entry name" value="FLUORIDE EXPORT PROTEIN 1-RELATED"/>
    <property type="match status" value="1"/>
</dbReference>
<evidence type="ECO:0000256" key="9">
    <source>
        <dbReference type="ARBA" id="ARBA00049940"/>
    </source>
</evidence>
<keyword evidence="12" id="KW-1185">Reference proteome</keyword>
<name>A0ABW5RUV7_9BACI</name>
<reference evidence="12" key="1">
    <citation type="journal article" date="2019" name="Int. J. Syst. Evol. Microbiol.">
        <title>The Global Catalogue of Microorganisms (GCM) 10K type strain sequencing project: providing services to taxonomists for standard genome sequencing and annotation.</title>
        <authorList>
            <consortium name="The Broad Institute Genomics Platform"/>
            <consortium name="The Broad Institute Genome Sequencing Center for Infectious Disease"/>
            <person name="Wu L."/>
            <person name="Ma J."/>
        </authorList>
    </citation>
    <scope>NUCLEOTIDE SEQUENCE [LARGE SCALE GENOMIC DNA]</scope>
    <source>
        <strain evidence="12">KCTC 3913</strain>
    </source>
</reference>
<dbReference type="PANTHER" id="PTHR28259:SF1">
    <property type="entry name" value="FLUORIDE EXPORT PROTEIN 1-RELATED"/>
    <property type="match status" value="1"/>
</dbReference>
<gene>
    <name evidence="10" type="primary">fluC</name>
    <name evidence="10" type="synonym">crcB</name>
    <name evidence="11" type="ORF">ACFSUL_15295</name>
</gene>
<keyword evidence="2 10" id="KW-1003">Cell membrane</keyword>
<keyword evidence="5 10" id="KW-0472">Membrane</keyword>
<evidence type="ECO:0000256" key="5">
    <source>
        <dbReference type="ARBA" id="ARBA00023136"/>
    </source>
</evidence>
<comment type="caution">
    <text evidence="11">The sequence shown here is derived from an EMBL/GenBank/DDBJ whole genome shotgun (WGS) entry which is preliminary data.</text>
</comment>
<keyword evidence="10" id="KW-0406">Ion transport</keyword>
<dbReference type="RefSeq" id="WP_377936819.1">
    <property type="nucleotide sequence ID" value="NZ_JBHUMF010000031.1"/>
</dbReference>
<accession>A0ABW5RUV7</accession>
<evidence type="ECO:0000256" key="2">
    <source>
        <dbReference type="ARBA" id="ARBA00022475"/>
    </source>
</evidence>
<evidence type="ECO:0000313" key="11">
    <source>
        <dbReference type="EMBL" id="MFD2682105.1"/>
    </source>
</evidence>
<evidence type="ECO:0000256" key="6">
    <source>
        <dbReference type="ARBA" id="ARBA00023303"/>
    </source>
</evidence>
<feature type="transmembrane region" description="Helical" evidence="10">
    <location>
        <begin position="94"/>
        <end position="112"/>
    </location>
</feature>
<sequence length="126" mass="13821">MLGKYIIVGTGGAVGSLLRWGISLSFIRLGMTGFPFATLLVNLLGAFIIAFLYSKISVKRQKVLWFFATGLIGSFTTFSTFSVELLELVTGMKFMMAFTYFIISLFGGLIFIRLGSMAGKRGTEKC</sequence>
<keyword evidence="10" id="KW-0915">Sodium</keyword>
<comment type="catalytic activity">
    <reaction evidence="8">
        <text>fluoride(in) = fluoride(out)</text>
        <dbReference type="Rhea" id="RHEA:76159"/>
        <dbReference type="ChEBI" id="CHEBI:17051"/>
    </reaction>
    <physiologicalReaction direction="left-to-right" evidence="8">
        <dbReference type="Rhea" id="RHEA:76160"/>
    </physiologicalReaction>
</comment>
<feature type="binding site" evidence="10">
    <location>
        <position position="76"/>
    </location>
    <ligand>
        <name>Na(+)</name>
        <dbReference type="ChEBI" id="CHEBI:29101"/>
        <note>structural</note>
    </ligand>
</feature>
<evidence type="ECO:0000256" key="1">
    <source>
        <dbReference type="ARBA" id="ARBA00004651"/>
    </source>
</evidence>
<dbReference type="EMBL" id="JBHUMF010000031">
    <property type="protein sequence ID" value="MFD2682105.1"/>
    <property type="molecule type" value="Genomic_DNA"/>
</dbReference>
<dbReference type="HAMAP" id="MF_00454">
    <property type="entry name" value="FluC"/>
    <property type="match status" value="1"/>
</dbReference>
<comment type="similarity">
    <text evidence="7 10">Belongs to the fluoride channel Fluc/FEX (TC 1.A.43) family.</text>
</comment>
<keyword evidence="10" id="KW-0479">Metal-binding</keyword>
<proteinExistence type="inferred from homology"/>
<feature type="transmembrane region" description="Helical" evidence="10">
    <location>
        <begin position="64"/>
        <end position="82"/>
    </location>
</feature>
<evidence type="ECO:0000313" key="12">
    <source>
        <dbReference type="Proteomes" id="UP001597506"/>
    </source>
</evidence>
<evidence type="ECO:0000256" key="7">
    <source>
        <dbReference type="ARBA" id="ARBA00035120"/>
    </source>
</evidence>
<comment type="function">
    <text evidence="9 10">Fluoride-specific ion channel. Important for reducing fluoride concentration in the cell, thus reducing its toxicity.</text>
</comment>
<comment type="activity regulation">
    <text evidence="10">Na(+) is not transported, but it plays an essential structural role and its presence is essential for fluoride channel function.</text>
</comment>
<dbReference type="Proteomes" id="UP001597506">
    <property type="component" value="Unassembled WGS sequence"/>
</dbReference>
<feature type="binding site" evidence="10">
    <location>
        <position position="73"/>
    </location>
    <ligand>
        <name>Na(+)</name>
        <dbReference type="ChEBI" id="CHEBI:29101"/>
        <note>structural</note>
    </ligand>
</feature>
<keyword evidence="6 10" id="KW-0407">Ion channel</keyword>
<keyword evidence="3 10" id="KW-0812">Transmembrane</keyword>
<dbReference type="InterPro" id="IPR003691">
    <property type="entry name" value="FluC"/>
</dbReference>
<dbReference type="Pfam" id="PF02537">
    <property type="entry name" value="CRCB"/>
    <property type="match status" value="1"/>
</dbReference>
<organism evidence="11 12">
    <name type="scientific">Bacillus seohaeanensis</name>
    <dbReference type="NCBI Taxonomy" id="284580"/>
    <lineage>
        <taxon>Bacteria</taxon>
        <taxon>Bacillati</taxon>
        <taxon>Bacillota</taxon>
        <taxon>Bacilli</taxon>
        <taxon>Bacillales</taxon>
        <taxon>Bacillaceae</taxon>
        <taxon>Bacillus</taxon>
    </lineage>
</organism>
<feature type="transmembrane region" description="Helical" evidence="10">
    <location>
        <begin position="33"/>
        <end position="52"/>
    </location>
</feature>
<keyword evidence="10" id="KW-0813">Transport</keyword>
<evidence type="ECO:0000256" key="10">
    <source>
        <dbReference type="HAMAP-Rule" id="MF_00454"/>
    </source>
</evidence>
<evidence type="ECO:0000256" key="4">
    <source>
        <dbReference type="ARBA" id="ARBA00022989"/>
    </source>
</evidence>